<accession>A0A381QT13</accession>
<dbReference type="PANTHER" id="PTHR21248:SF12">
    <property type="entry name" value="CARDIOLIPIN SYNTHASE C"/>
    <property type="match status" value="1"/>
</dbReference>
<proteinExistence type="predicted"/>
<gene>
    <name evidence="2" type="ORF">METZ01_LOCUS34958</name>
</gene>
<dbReference type="Pfam" id="PF13091">
    <property type="entry name" value="PLDc_2"/>
    <property type="match status" value="2"/>
</dbReference>
<reference evidence="2" key="1">
    <citation type="submission" date="2018-05" db="EMBL/GenBank/DDBJ databases">
        <authorList>
            <person name="Lanie J.A."/>
            <person name="Ng W.-L."/>
            <person name="Kazmierczak K.M."/>
            <person name="Andrzejewski T.M."/>
            <person name="Davidsen T.M."/>
            <person name="Wayne K.J."/>
            <person name="Tettelin H."/>
            <person name="Glass J.I."/>
            <person name="Rusch D."/>
            <person name="Podicherti R."/>
            <person name="Tsui H.-C.T."/>
            <person name="Winkler M.E."/>
        </authorList>
    </citation>
    <scope>NUCLEOTIDE SEQUENCE</scope>
</reference>
<dbReference type="InterPro" id="IPR025202">
    <property type="entry name" value="PLD-like_dom"/>
</dbReference>
<dbReference type="PROSITE" id="PS50035">
    <property type="entry name" value="PLD"/>
    <property type="match status" value="2"/>
</dbReference>
<dbReference type="AlphaFoldDB" id="A0A381QT13"/>
<name>A0A381QT13_9ZZZZ</name>
<dbReference type="GO" id="GO:0030572">
    <property type="term" value="F:phosphatidyltransferase activity"/>
    <property type="evidence" value="ECO:0007669"/>
    <property type="project" value="UniProtKB-ARBA"/>
</dbReference>
<evidence type="ECO:0000259" key="1">
    <source>
        <dbReference type="PROSITE" id="PS50035"/>
    </source>
</evidence>
<dbReference type="GO" id="GO:0032049">
    <property type="term" value="P:cardiolipin biosynthetic process"/>
    <property type="evidence" value="ECO:0007669"/>
    <property type="project" value="UniProtKB-ARBA"/>
</dbReference>
<sequence length="496" mass="55540">MNQSLRIPVKISHLIPIGFLLLFNFTASAQGDSTLAAWLNTHCPGCAAKSYQKTGVYILESGEDALLARAWLTQTARQSIDVQYFIWGTDNIGILAAEALLAAAERGVRVRVLVDDFLLEAENRVLASLNNHPNVELRIYNPKHHAGVSVLERIYYLFSDFKSFNQRMHDKVAIFDDLISITGGRNMADEYFDYDSVYNFRDRDVLLAGSVTADVKENFDEFWDSSLSLPVERLVDPLSGDSGESLRDELRSYAEDPANFDPKIRQMINNTTSRIRDVVADMVWTDVEFINDTPGKAAESLDEKAYGRLIAEVRGAQESILIQTPYLVFPEGGLALLAEKVVEGVRVRIVTNSMPSTDNPAAFSGYQRQRELIIRSGIELYEFRHDAAVRDTIIAKTRTNTDAGISLHAKSMVVDDSRLFIGSFNLDPRSAQLNTEVGVLIDNPGLAKALSRHIETDMSSENSWAVSEDFNPDHMASWRKNMEVWFYGLLPITSLL</sequence>
<dbReference type="PANTHER" id="PTHR21248">
    <property type="entry name" value="CARDIOLIPIN SYNTHASE"/>
    <property type="match status" value="1"/>
</dbReference>
<dbReference type="EMBL" id="UINC01001492">
    <property type="protein sequence ID" value="SUZ82104.1"/>
    <property type="molecule type" value="Genomic_DNA"/>
</dbReference>
<protein>
    <recommendedName>
        <fullName evidence="1">PLD phosphodiesterase domain-containing protein</fullName>
    </recommendedName>
</protein>
<dbReference type="Gene3D" id="3.30.870.10">
    <property type="entry name" value="Endonuclease Chain A"/>
    <property type="match status" value="2"/>
</dbReference>
<dbReference type="CDD" id="cd09113">
    <property type="entry name" value="PLDc_ymdC_like_2"/>
    <property type="match status" value="1"/>
</dbReference>
<dbReference type="InterPro" id="IPR001736">
    <property type="entry name" value="PLipase_D/transphosphatidylase"/>
</dbReference>
<feature type="domain" description="PLD phosphodiesterase" evidence="1">
    <location>
        <begin position="403"/>
        <end position="430"/>
    </location>
</feature>
<organism evidence="2">
    <name type="scientific">marine metagenome</name>
    <dbReference type="NCBI Taxonomy" id="408172"/>
    <lineage>
        <taxon>unclassified sequences</taxon>
        <taxon>metagenomes</taxon>
        <taxon>ecological metagenomes</taxon>
    </lineage>
</organism>
<dbReference type="SUPFAM" id="SSF56024">
    <property type="entry name" value="Phospholipase D/nuclease"/>
    <property type="match status" value="2"/>
</dbReference>
<dbReference type="SMART" id="SM00155">
    <property type="entry name" value="PLDc"/>
    <property type="match status" value="2"/>
</dbReference>
<feature type="domain" description="PLD phosphodiesterase" evidence="1">
    <location>
        <begin position="164"/>
        <end position="191"/>
    </location>
</feature>
<dbReference type="CDD" id="cd09111">
    <property type="entry name" value="PLDc_ymdC_like_1"/>
    <property type="match status" value="1"/>
</dbReference>
<evidence type="ECO:0000313" key="2">
    <source>
        <dbReference type="EMBL" id="SUZ82104.1"/>
    </source>
</evidence>